<keyword evidence="1" id="KW-1133">Transmembrane helix</keyword>
<feature type="transmembrane region" description="Helical" evidence="1">
    <location>
        <begin position="6"/>
        <end position="28"/>
    </location>
</feature>
<sequence>MKKGLTLIEVLLAIFVLTIGVAGLIASFRASGNQVRASNDIFLASRFAQDKIEELKNMAYADLTDETVWDTTLIGGYLTTRTWTIITAAGNIYKEIEVTATWNEGGRPFRRKFVTRRSAE</sequence>
<dbReference type="NCBIfam" id="TIGR02532">
    <property type="entry name" value="IV_pilin_GFxxxE"/>
    <property type="match status" value="1"/>
</dbReference>
<gene>
    <name evidence="2" type="ORF">COS11_04525</name>
</gene>
<dbReference type="EMBL" id="PETL01000220">
    <property type="protein sequence ID" value="PIV63990.1"/>
    <property type="molecule type" value="Genomic_DNA"/>
</dbReference>
<dbReference type="PROSITE" id="PS00409">
    <property type="entry name" value="PROKAR_NTER_METHYL"/>
    <property type="match status" value="1"/>
</dbReference>
<dbReference type="InterPro" id="IPR012902">
    <property type="entry name" value="N_methyl_site"/>
</dbReference>
<dbReference type="Proteomes" id="UP000228886">
    <property type="component" value="Unassembled WGS sequence"/>
</dbReference>
<evidence type="ECO:0000256" key="1">
    <source>
        <dbReference type="SAM" id="Phobius"/>
    </source>
</evidence>
<evidence type="ECO:0000313" key="2">
    <source>
        <dbReference type="EMBL" id="PIV63990.1"/>
    </source>
</evidence>
<keyword evidence="1" id="KW-0472">Membrane</keyword>
<evidence type="ECO:0000313" key="3">
    <source>
        <dbReference type="Proteomes" id="UP000228886"/>
    </source>
</evidence>
<protein>
    <submittedName>
        <fullName evidence="2">Uncharacterized protein</fullName>
    </submittedName>
</protein>
<comment type="caution">
    <text evidence="2">The sequence shown here is derived from an EMBL/GenBank/DDBJ whole genome shotgun (WGS) entry which is preliminary data.</text>
</comment>
<reference evidence="3" key="1">
    <citation type="submission" date="2017-09" db="EMBL/GenBank/DDBJ databases">
        <title>Depth-based differentiation of microbial function through sediment-hosted aquifers and enrichment of novel symbionts in the deep terrestrial subsurface.</title>
        <authorList>
            <person name="Probst A.J."/>
            <person name="Ladd B."/>
            <person name="Jarett J.K."/>
            <person name="Geller-Mcgrath D.E."/>
            <person name="Sieber C.M.K."/>
            <person name="Emerson J.B."/>
            <person name="Anantharaman K."/>
            <person name="Thomas B.C."/>
            <person name="Malmstrom R."/>
            <person name="Stieglmeier M."/>
            <person name="Klingl A."/>
            <person name="Woyke T."/>
            <person name="Ryan C.M."/>
            <person name="Banfield J.F."/>
        </authorList>
    </citation>
    <scope>NUCLEOTIDE SEQUENCE [LARGE SCALE GENOMIC DNA]</scope>
</reference>
<proteinExistence type="predicted"/>
<dbReference type="AlphaFoldDB" id="A0A2M7E8B9"/>
<accession>A0A2M7E8B9</accession>
<keyword evidence="1" id="KW-0812">Transmembrane</keyword>
<dbReference type="Pfam" id="PF07963">
    <property type="entry name" value="N_methyl"/>
    <property type="match status" value="1"/>
</dbReference>
<organism evidence="2 3">
    <name type="scientific">bacterium (Candidatus Ratteibacteria) CG01_land_8_20_14_3_00_40_19</name>
    <dbReference type="NCBI Taxonomy" id="2014290"/>
    <lineage>
        <taxon>Bacteria</taxon>
        <taxon>Candidatus Ratteibacteria</taxon>
    </lineage>
</organism>
<name>A0A2M7E8B9_9BACT</name>